<name>A0A9Q3K5N6_9BASI</name>
<protein>
    <submittedName>
        <fullName evidence="1">Uncharacterized protein</fullName>
    </submittedName>
</protein>
<dbReference type="AlphaFoldDB" id="A0A9Q3K5N6"/>
<proteinExistence type="predicted"/>
<keyword evidence="2" id="KW-1185">Reference proteome</keyword>
<accession>A0A9Q3K5N6</accession>
<organism evidence="1 2">
    <name type="scientific">Austropuccinia psidii MF-1</name>
    <dbReference type="NCBI Taxonomy" id="1389203"/>
    <lineage>
        <taxon>Eukaryota</taxon>
        <taxon>Fungi</taxon>
        <taxon>Dikarya</taxon>
        <taxon>Basidiomycota</taxon>
        <taxon>Pucciniomycotina</taxon>
        <taxon>Pucciniomycetes</taxon>
        <taxon>Pucciniales</taxon>
        <taxon>Sphaerophragmiaceae</taxon>
        <taxon>Austropuccinia</taxon>
    </lineage>
</organism>
<evidence type="ECO:0000313" key="2">
    <source>
        <dbReference type="Proteomes" id="UP000765509"/>
    </source>
</evidence>
<reference evidence="1" key="1">
    <citation type="submission" date="2021-03" db="EMBL/GenBank/DDBJ databases">
        <title>Draft genome sequence of rust myrtle Austropuccinia psidii MF-1, a brazilian biotype.</title>
        <authorList>
            <person name="Quecine M.C."/>
            <person name="Pachon D.M.R."/>
            <person name="Bonatelli M.L."/>
            <person name="Correr F.H."/>
            <person name="Franceschini L.M."/>
            <person name="Leite T.F."/>
            <person name="Margarido G.R.A."/>
            <person name="Almeida C.A."/>
            <person name="Ferrarezi J.A."/>
            <person name="Labate C.A."/>
        </authorList>
    </citation>
    <scope>NUCLEOTIDE SEQUENCE</scope>
    <source>
        <strain evidence="1">MF-1</strain>
    </source>
</reference>
<evidence type="ECO:0000313" key="1">
    <source>
        <dbReference type="EMBL" id="MBW0574919.1"/>
    </source>
</evidence>
<dbReference type="Proteomes" id="UP000765509">
    <property type="component" value="Unassembled WGS sequence"/>
</dbReference>
<comment type="caution">
    <text evidence="1">The sequence shown here is derived from an EMBL/GenBank/DDBJ whole genome shotgun (WGS) entry which is preliminary data.</text>
</comment>
<sequence length="128" mass="14270">MTTNSCLDQITLRGTHSLRRKTERIINESIPTTSTKQNYFPIPTPHTQNPSSVSAQIPSYDAYYIPTSKFPAELNISALSDHHIKGEALGNPQQIITDTIIPSSWTRLHRKMGSPSHGSLKSTEWALL</sequence>
<gene>
    <name evidence="1" type="ORF">O181_114634</name>
</gene>
<dbReference type="EMBL" id="AVOT02095200">
    <property type="protein sequence ID" value="MBW0574919.1"/>
    <property type="molecule type" value="Genomic_DNA"/>
</dbReference>